<dbReference type="SMART" id="SM00645">
    <property type="entry name" value="Pept_C1"/>
    <property type="match status" value="1"/>
</dbReference>
<keyword evidence="4" id="KW-0788">Thiol protease</keyword>
<keyword evidence="3" id="KW-0378">Hydrolase</keyword>
<dbReference type="STRING" id="34508.A0A4U5M5I2"/>
<comment type="caution">
    <text evidence="6">The sequence shown here is derived from an EMBL/GenBank/DDBJ whole genome shotgun (WGS) entry which is preliminary data.</text>
</comment>
<evidence type="ECO:0000313" key="6">
    <source>
        <dbReference type="EMBL" id="TKR63563.1"/>
    </source>
</evidence>
<accession>A0A4U5M5I2</accession>
<dbReference type="InterPro" id="IPR038765">
    <property type="entry name" value="Papain-like_cys_pep_sf"/>
</dbReference>
<evidence type="ECO:0000256" key="3">
    <source>
        <dbReference type="ARBA" id="ARBA00022801"/>
    </source>
</evidence>
<feature type="domain" description="Peptidase C1A papain C-terminal" evidence="5">
    <location>
        <begin position="15"/>
        <end position="219"/>
    </location>
</feature>
<reference evidence="6 7" key="1">
    <citation type="journal article" date="2015" name="Genome Biol.">
        <title>Comparative genomics of Steinernema reveals deeply conserved gene regulatory networks.</title>
        <authorList>
            <person name="Dillman A.R."/>
            <person name="Macchietto M."/>
            <person name="Porter C.F."/>
            <person name="Rogers A."/>
            <person name="Williams B."/>
            <person name="Antoshechkin I."/>
            <person name="Lee M.M."/>
            <person name="Goodwin Z."/>
            <person name="Lu X."/>
            <person name="Lewis E.E."/>
            <person name="Goodrich-Blair H."/>
            <person name="Stock S.P."/>
            <person name="Adams B.J."/>
            <person name="Sternberg P.W."/>
            <person name="Mortazavi A."/>
        </authorList>
    </citation>
    <scope>NUCLEOTIDE SEQUENCE [LARGE SCALE GENOMIC DNA]</scope>
    <source>
        <strain evidence="6 7">ALL</strain>
    </source>
</reference>
<dbReference type="PROSITE" id="PS00139">
    <property type="entry name" value="THIOL_PROTEASE_CYS"/>
    <property type="match status" value="1"/>
</dbReference>
<evidence type="ECO:0000256" key="4">
    <source>
        <dbReference type="ARBA" id="ARBA00022807"/>
    </source>
</evidence>
<dbReference type="EMBL" id="AZBU02000010">
    <property type="protein sequence ID" value="TKR63563.1"/>
    <property type="molecule type" value="Genomic_DNA"/>
</dbReference>
<evidence type="ECO:0000259" key="5">
    <source>
        <dbReference type="SMART" id="SM00645"/>
    </source>
</evidence>
<dbReference type="Pfam" id="PF00112">
    <property type="entry name" value="Peptidase_C1"/>
    <property type="match status" value="1"/>
</dbReference>
<comment type="similarity">
    <text evidence="1">Belongs to the peptidase C1 family.</text>
</comment>
<keyword evidence="2" id="KW-0645">Protease</keyword>
<dbReference type="Gene3D" id="3.90.70.10">
    <property type="entry name" value="Cysteine proteinases"/>
    <property type="match status" value="1"/>
</dbReference>
<dbReference type="InterPro" id="IPR039417">
    <property type="entry name" value="Peptidase_C1A_papain-like"/>
</dbReference>
<organism evidence="6 7">
    <name type="scientific">Steinernema carpocapsae</name>
    <name type="common">Entomopathogenic nematode</name>
    <dbReference type="NCBI Taxonomy" id="34508"/>
    <lineage>
        <taxon>Eukaryota</taxon>
        <taxon>Metazoa</taxon>
        <taxon>Ecdysozoa</taxon>
        <taxon>Nematoda</taxon>
        <taxon>Chromadorea</taxon>
        <taxon>Rhabditida</taxon>
        <taxon>Tylenchina</taxon>
        <taxon>Panagrolaimomorpha</taxon>
        <taxon>Strongyloidoidea</taxon>
        <taxon>Steinernematidae</taxon>
        <taxon>Steinernema</taxon>
    </lineage>
</organism>
<dbReference type="SUPFAM" id="SSF54001">
    <property type="entry name" value="Cysteine proteinases"/>
    <property type="match status" value="1"/>
</dbReference>
<keyword evidence="7" id="KW-1185">Reference proteome</keyword>
<gene>
    <name evidence="6" type="ORF">L596_027376</name>
</gene>
<evidence type="ECO:0000256" key="2">
    <source>
        <dbReference type="ARBA" id="ARBA00022670"/>
    </source>
</evidence>
<dbReference type="InterPro" id="IPR013128">
    <property type="entry name" value="Peptidase_C1A"/>
</dbReference>
<sequence length="229" mass="25723">MSNRILFRAPMNTKIPDSLDWRDHGYVTPVKDQGDCGSCWTFSATGALEGQHKRATGRLVSLSEQNLVDCVPGWVAQQDWAIKQGYRYRDACEGANAELAFLYVMANGGIDTESSYPYFAGQVHHGGKCHFSKRFVGATNRDVLEIREGDEEDLRMAVATYGPVSVAIDAGNDMDPYDKGFRLYSNTGKPYHLVNQLILTPLGVLQSQVQVGHEIHQPRCPRRWLRYRP</sequence>
<dbReference type="Proteomes" id="UP000298663">
    <property type="component" value="Unassembled WGS sequence"/>
</dbReference>
<dbReference type="GO" id="GO:0006508">
    <property type="term" value="P:proteolysis"/>
    <property type="evidence" value="ECO:0007669"/>
    <property type="project" value="UniProtKB-KW"/>
</dbReference>
<dbReference type="AlphaFoldDB" id="A0A4U5M5I2"/>
<reference evidence="6 7" key="2">
    <citation type="journal article" date="2019" name="G3 (Bethesda)">
        <title>Hybrid Assembly of the Genome of the Entomopathogenic Nematode Steinernema carpocapsae Identifies the X-Chromosome.</title>
        <authorList>
            <person name="Serra L."/>
            <person name="Macchietto M."/>
            <person name="Macias-Munoz A."/>
            <person name="McGill C.J."/>
            <person name="Rodriguez I.M."/>
            <person name="Rodriguez B."/>
            <person name="Murad R."/>
            <person name="Mortazavi A."/>
        </authorList>
    </citation>
    <scope>NUCLEOTIDE SEQUENCE [LARGE SCALE GENOMIC DNA]</scope>
    <source>
        <strain evidence="6 7">ALL</strain>
    </source>
</reference>
<evidence type="ECO:0000313" key="7">
    <source>
        <dbReference type="Proteomes" id="UP000298663"/>
    </source>
</evidence>
<dbReference type="OrthoDB" id="10253408at2759"/>
<dbReference type="InterPro" id="IPR000169">
    <property type="entry name" value="Pept_cys_AS"/>
</dbReference>
<dbReference type="CDD" id="cd02248">
    <property type="entry name" value="Peptidase_C1A"/>
    <property type="match status" value="1"/>
</dbReference>
<dbReference type="InterPro" id="IPR000668">
    <property type="entry name" value="Peptidase_C1A_C"/>
</dbReference>
<dbReference type="PANTHER" id="PTHR12411">
    <property type="entry name" value="CYSTEINE PROTEASE FAMILY C1-RELATED"/>
    <property type="match status" value="1"/>
</dbReference>
<protein>
    <recommendedName>
        <fullName evidence="5">Peptidase C1A papain C-terminal domain-containing protein</fullName>
    </recommendedName>
</protein>
<proteinExistence type="inferred from homology"/>
<dbReference type="GO" id="GO:0008234">
    <property type="term" value="F:cysteine-type peptidase activity"/>
    <property type="evidence" value="ECO:0007669"/>
    <property type="project" value="UniProtKB-KW"/>
</dbReference>
<name>A0A4U5M5I2_STECR</name>
<evidence type="ECO:0000256" key="1">
    <source>
        <dbReference type="ARBA" id="ARBA00008455"/>
    </source>
</evidence>